<evidence type="ECO:0000256" key="1">
    <source>
        <dbReference type="ARBA" id="ARBA00004141"/>
    </source>
</evidence>
<feature type="transmembrane region" description="Helical" evidence="5">
    <location>
        <begin position="172"/>
        <end position="194"/>
    </location>
</feature>
<protein>
    <submittedName>
        <fullName evidence="6">SecY-independent transporter protein</fullName>
    </submittedName>
</protein>
<comment type="subcellular location">
    <subcellularLocation>
        <location evidence="1">Membrane</location>
        <topology evidence="1">Multi-pass membrane protein</topology>
    </subcellularLocation>
</comment>
<evidence type="ECO:0000256" key="2">
    <source>
        <dbReference type="ARBA" id="ARBA00022692"/>
    </source>
</evidence>
<gene>
    <name evidence="6" type="primary">SecY</name>
</gene>
<proteinExistence type="predicted"/>
<dbReference type="AlphaFoldDB" id="A0A1Z1XBK1"/>
<evidence type="ECO:0000256" key="4">
    <source>
        <dbReference type="ARBA" id="ARBA00023136"/>
    </source>
</evidence>
<evidence type="ECO:0000256" key="5">
    <source>
        <dbReference type="SAM" id="Phobius"/>
    </source>
</evidence>
<accession>A0A1Z1XBK1</accession>
<feature type="transmembrane region" description="Helical" evidence="5">
    <location>
        <begin position="29"/>
        <end position="49"/>
    </location>
</feature>
<feature type="transmembrane region" description="Helical" evidence="5">
    <location>
        <begin position="81"/>
        <end position="107"/>
    </location>
</feature>
<name>A0A1Z1XBK1_9RHOD</name>
<evidence type="ECO:0000256" key="3">
    <source>
        <dbReference type="ARBA" id="ARBA00022989"/>
    </source>
</evidence>
<reference evidence="6" key="1">
    <citation type="submission" date="2016-11" db="EMBL/GenBank/DDBJ databases">
        <title>Complete Mitochondrail Genome of Compsopogon caeruleus.</title>
        <authorList>
            <person name="Nan F."/>
            <person name="Xie S."/>
            <person name="Feng J."/>
        </authorList>
    </citation>
    <scope>NUCLEOTIDE SEQUENCE</scope>
</reference>
<evidence type="ECO:0000313" key="6">
    <source>
        <dbReference type="EMBL" id="ARX96187.1"/>
    </source>
</evidence>
<geneLocation type="mitochondrion" evidence="6"/>
<organism evidence="6">
    <name type="scientific">Compsopogon caeruleus</name>
    <dbReference type="NCBI Taxonomy" id="31354"/>
    <lineage>
        <taxon>Eukaryota</taxon>
        <taxon>Rhodophyta</taxon>
        <taxon>Compsopogonophyceae</taxon>
        <taxon>Compsopogonales</taxon>
        <taxon>Compsopogonaceae</taxon>
        <taxon>Compsopogon</taxon>
    </lineage>
</organism>
<dbReference type="GO" id="GO:0016020">
    <property type="term" value="C:membrane"/>
    <property type="evidence" value="ECO:0007669"/>
    <property type="project" value="UniProtKB-SubCell"/>
</dbReference>
<dbReference type="GeneID" id="33366915"/>
<dbReference type="InterPro" id="IPR002033">
    <property type="entry name" value="TatC"/>
</dbReference>
<keyword evidence="6" id="KW-0496">Mitochondrion</keyword>
<sequence>MVWTRVQIPLRVKFKIKTNMPFFFHKKEIFYRSLWMILSFFICWFFFYFNSETILIIVSSPILRINFYKRLIALSLQELFYIYWNVAFIFALIFWYPLFIYQISMFLKNAWYKYQLYDFILINCITWICYVGSFVIFLVYIMPSFCLIFIQNELSHFDSVLVLEIETQIQTYINWFFSLYFIFTITVLIFFFLLKIVLLLNHKITLFYLLRSRLIYIFIVVFLTLNIGVQDAYLILLCCCILSILYEMLVLLCCILY</sequence>
<feature type="transmembrane region" description="Helical" evidence="5">
    <location>
        <begin position="206"/>
        <end position="227"/>
    </location>
</feature>
<feature type="transmembrane region" description="Helical" evidence="5">
    <location>
        <begin position="119"/>
        <end position="152"/>
    </location>
</feature>
<keyword evidence="4 5" id="KW-0472">Membrane</keyword>
<feature type="transmembrane region" description="Helical" evidence="5">
    <location>
        <begin position="233"/>
        <end position="256"/>
    </location>
</feature>
<dbReference type="RefSeq" id="YP_009402830.1">
    <property type="nucleotide sequence ID" value="NC_035351.1"/>
</dbReference>
<dbReference type="EMBL" id="KY083068">
    <property type="protein sequence ID" value="ARX96187.1"/>
    <property type="molecule type" value="Genomic_DNA"/>
</dbReference>
<keyword evidence="2 5" id="KW-0812">Transmembrane</keyword>
<dbReference type="Pfam" id="PF00902">
    <property type="entry name" value="TatC"/>
    <property type="match status" value="1"/>
</dbReference>
<keyword evidence="3 5" id="KW-1133">Transmembrane helix</keyword>